<evidence type="ECO:0000313" key="3">
    <source>
        <dbReference type="EnsemblPlants" id="KRG94415"/>
    </source>
</evidence>
<evidence type="ECO:0000313" key="2">
    <source>
        <dbReference type="EMBL" id="KRG94415.1"/>
    </source>
</evidence>
<proteinExistence type="predicted"/>
<feature type="transmembrane region" description="Helical" evidence="1">
    <location>
        <begin position="76"/>
        <end position="98"/>
    </location>
</feature>
<name>A0A0R0EJF8_SOYBN</name>
<keyword evidence="1" id="KW-1133">Transmembrane helix</keyword>
<evidence type="ECO:0008006" key="5">
    <source>
        <dbReference type="Google" id="ProtNLM"/>
    </source>
</evidence>
<gene>
    <name evidence="2" type="ORF">GLYMA_19G083000</name>
</gene>
<dbReference type="InParanoid" id="A0A0R0EJF8"/>
<evidence type="ECO:0000313" key="4">
    <source>
        <dbReference type="Proteomes" id="UP000008827"/>
    </source>
</evidence>
<keyword evidence="4" id="KW-1185">Reference proteome</keyword>
<keyword evidence="1" id="KW-0812">Transmembrane</keyword>
<protein>
    <recommendedName>
        <fullName evidence="5">RNase H type-1 domain-containing protein</fullName>
    </recommendedName>
</protein>
<reference evidence="2 3" key="1">
    <citation type="journal article" date="2010" name="Nature">
        <title>Genome sequence of the palaeopolyploid soybean.</title>
        <authorList>
            <person name="Schmutz J."/>
            <person name="Cannon S.B."/>
            <person name="Schlueter J."/>
            <person name="Ma J."/>
            <person name="Mitros T."/>
            <person name="Nelson W."/>
            <person name="Hyten D.L."/>
            <person name="Song Q."/>
            <person name="Thelen J.J."/>
            <person name="Cheng J."/>
            <person name="Xu D."/>
            <person name="Hellsten U."/>
            <person name="May G.D."/>
            <person name="Yu Y."/>
            <person name="Sakurai T."/>
            <person name="Umezawa T."/>
            <person name="Bhattacharyya M.K."/>
            <person name="Sandhu D."/>
            <person name="Valliyodan B."/>
            <person name="Lindquist E."/>
            <person name="Peto M."/>
            <person name="Grant D."/>
            <person name="Shu S."/>
            <person name="Goodstein D."/>
            <person name="Barry K."/>
            <person name="Futrell-Griggs M."/>
            <person name="Abernathy B."/>
            <person name="Du J."/>
            <person name="Tian Z."/>
            <person name="Zhu L."/>
            <person name="Gill N."/>
            <person name="Joshi T."/>
            <person name="Libault M."/>
            <person name="Sethuraman A."/>
            <person name="Zhang X.-C."/>
            <person name="Shinozaki K."/>
            <person name="Nguyen H.T."/>
            <person name="Wing R.A."/>
            <person name="Cregan P."/>
            <person name="Specht J."/>
            <person name="Grimwood J."/>
            <person name="Rokhsar D."/>
            <person name="Stacey G."/>
            <person name="Shoemaker R.C."/>
            <person name="Jackson S.A."/>
        </authorList>
    </citation>
    <scope>NUCLEOTIDE SEQUENCE [LARGE SCALE GENOMIC DNA]</scope>
    <source>
        <strain evidence="3">cv. Williams 82</strain>
        <tissue evidence="2">Callus</tissue>
    </source>
</reference>
<feature type="transmembrane region" description="Helical" evidence="1">
    <location>
        <begin position="12"/>
        <end position="35"/>
    </location>
</feature>
<evidence type="ECO:0000256" key="1">
    <source>
        <dbReference type="SAM" id="Phobius"/>
    </source>
</evidence>
<dbReference type="EMBL" id="CM000852">
    <property type="protein sequence ID" value="KRG94415.1"/>
    <property type="molecule type" value="Genomic_DNA"/>
</dbReference>
<accession>A0A0R0EJF8</accession>
<dbReference type="Gramene" id="KRG94415">
    <property type="protein sequence ID" value="KRG94415"/>
    <property type="gene ID" value="GLYMA_19G083000"/>
</dbReference>
<keyword evidence="1" id="KW-0472">Membrane</keyword>
<dbReference type="AlphaFoldDB" id="A0A0R0EJF8"/>
<reference evidence="2" key="3">
    <citation type="submission" date="2018-07" db="EMBL/GenBank/DDBJ databases">
        <title>WGS assembly of Glycine max.</title>
        <authorList>
            <person name="Schmutz J."/>
            <person name="Cannon S."/>
            <person name="Schlueter J."/>
            <person name="Ma J."/>
            <person name="Mitros T."/>
            <person name="Nelson W."/>
            <person name="Hyten D."/>
            <person name="Song Q."/>
            <person name="Thelen J."/>
            <person name="Cheng J."/>
            <person name="Xu D."/>
            <person name="Hellsten U."/>
            <person name="May G."/>
            <person name="Yu Y."/>
            <person name="Sakurai T."/>
            <person name="Umezawa T."/>
            <person name="Bhattacharyya M."/>
            <person name="Sandhu D."/>
            <person name="Valliyodan B."/>
            <person name="Lindquist E."/>
            <person name="Peto M."/>
            <person name="Grant D."/>
            <person name="Shu S."/>
            <person name="Goodstein D."/>
            <person name="Barry K."/>
            <person name="Futrell-Griggs M."/>
            <person name="Abernathy B."/>
            <person name="Du J."/>
            <person name="Tian Z."/>
            <person name="Zhu L."/>
            <person name="Gill N."/>
            <person name="Joshi T."/>
            <person name="Libault M."/>
            <person name="Sethuraman A."/>
            <person name="Zhang X."/>
            <person name="Shinozaki K."/>
            <person name="Nguyen H."/>
            <person name="Wing R."/>
            <person name="Cregan P."/>
            <person name="Specht J."/>
            <person name="Grimwood J."/>
            <person name="Rokhsar D."/>
            <person name="Stacey G."/>
            <person name="Shoemaker R."/>
            <person name="Jackson S."/>
        </authorList>
    </citation>
    <scope>NUCLEOTIDE SEQUENCE</scope>
    <source>
        <tissue evidence="2">Callus</tissue>
    </source>
</reference>
<dbReference type="EnsemblPlants" id="KRG94415">
    <property type="protein sequence ID" value="KRG94415"/>
    <property type="gene ID" value="GLYMA_19G083000"/>
</dbReference>
<sequence length="99" mass="11195">MCITWFHGGLELDCSIVGWLLAPCSLLLSISHIFYEGNEGADQLANFGVTSQGSTWWDTILDFVREPFSRDRIGQIINLVSFSCFFISNPSIVLFLFLR</sequence>
<dbReference type="Proteomes" id="UP000008827">
    <property type="component" value="Chromosome 19"/>
</dbReference>
<reference evidence="3" key="2">
    <citation type="submission" date="2018-02" db="UniProtKB">
        <authorList>
            <consortium name="EnsemblPlants"/>
        </authorList>
    </citation>
    <scope>IDENTIFICATION</scope>
    <source>
        <strain evidence="3">Williams 82</strain>
    </source>
</reference>
<organism evidence="2">
    <name type="scientific">Glycine max</name>
    <name type="common">Soybean</name>
    <name type="synonym">Glycine hispida</name>
    <dbReference type="NCBI Taxonomy" id="3847"/>
    <lineage>
        <taxon>Eukaryota</taxon>
        <taxon>Viridiplantae</taxon>
        <taxon>Streptophyta</taxon>
        <taxon>Embryophyta</taxon>
        <taxon>Tracheophyta</taxon>
        <taxon>Spermatophyta</taxon>
        <taxon>Magnoliopsida</taxon>
        <taxon>eudicotyledons</taxon>
        <taxon>Gunneridae</taxon>
        <taxon>Pentapetalae</taxon>
        <taxon>rosids</taxon>
        <taxon>fabids</taxon>
        <taxon>Fabales</taxon>
        <taxon>Fabaceae</taxon>
        <taxon>Papilionoideae</taxon>
        <taxon>50 kb inversion clade</taxon>
        <taxon>NPAAA clade</taxon>
        <taxon>indigoferoid/millettioid clade</taxon>
        <taxon>Phaseoleae</taxon>
        <taxon>Glycine</taxon>
        <taxon>Glycine subgen. Soja</taxon>
    </lineage>
</organism>
<dbReference type="OrthoDB" id="1938131at2759"/>